<accession>A0A1B0CX54</accession>
<evidence type="ECO:0000259" key="3">
    <source>
        <dbReference type="Pfam" id="PF08242"/>
    </source>
</evidence>
<dbReference type="EMBL" id="AJWK01033256">
    <property type="status" value="NOT_ANNOTATED_CDS"/>
    <property type="molecule type" value="Genomic_DNA"/>
</dbReference>
<dbReference type="SUPFAM" id="SSF53335">
    <property type="entry name" value="S-adenosyl-L-methionine-dependent methyltransferases"/>
    <property type="match status" value="2"/>
</dbReference>
<dbReference type="Pfam" id="PF13649">
    <property type="entry name" value="Methyltransf_25"/>
    <property type="match status" value="1"/>
</dbReference>
<dbReference type="Pfam" id="PF08242">
    <property type="entry name" value="Methyltransf_12"/>
    <property type="match status" value="1"/>
</dbReference>
<dbReference type="VEuPathDB" id="VectorBase:LLONM1_004853"/>
<name>A0A1B0CX54_LUTLO</name>
<dbReference type="PANTHER" id="PTHR43861">
    <property type="entry name" value="TRANS-ACONITATE 2-METHYLTRANSFERASE-RELATED"/>
    <property type="match status" value="1"/>
</dbReference>
<sequence length="557" mass="64326">MSRIWTEVGLLNKFNRIRESHLVTLFPKYEALLKWRSNESVLDIGCGSGDLSKKFIYPLLPNDYKQLVCVDKSTEMLQSARKLFEGNPRVSFEEMDITEDLAAEKKNKFDHIFSIWCLMWVANQTKAFRNIYDLLAPGGGTFHIFVQNHIFIETIYQLVERPKWRKFIPNPKEVYAYPYKSDPDPVATITKMLKNIGYVNVEVNLETNHFAFESENELLGFCQAIPNPLALMKEEEKEEYLKDAIATSYANKVIQPSGEFKNAGKILIVYVSSGILPRQLSKMEISDFNTDFLNEFKGIRDYYTELFIGKLSELMKWRPNGSILEVGCGTGDATLKYICPELPQDFSKLVCTDISEEMVEETEKLFAKEPKISCNVLDITRDLEASERNQFDHIISLECLMWVTNQQKAFQNLYDFLKPGGSCFLIFVRRTTFCEVIFELSARPKWRKFVPKVKEMYPYPYRHDPNPVKTITELMESIGFVNVKVEMRESKFLFRSKEEFLGFVKALPNPLDQMTLEEQDEYLKEAADLAFSYENVIDQSGFGGGVTGTQLMAYGEK</sequence>
<feature type="domain" description="Methyltransferase type 12" evidence="3">
    <location>
        <begin position="324"/>
        <end position="422"/>
    </location>
</feature>
<protein>
    <recommendedName>
        <fullName evidence="7">Juvenile hormone acid O-methyltransferase-like</fullName>
    </recommendedName>
</protein>
<organism evidence="5 6">
    <name type="scientific">Lutzomyia longipalpis</name>
    <name type="common">Sand fly</name>
    <dbReference type="NCBI Taxonomy" id="7200"/>
    <lineage>
        <taxon>Eukaryota</taxon>
        <taxon>Metazoa</taxon>
        <taxon>Ecdysozoa</taxon>
        <taxon>Arthropoda</taxon>
        <taxon>Hexapoda</taxon>
        <taxon>Insecta</taxon>
        <taxon>Pterygota</taxon>
        <taxon>Neoptera</taxon>
        <taxon>Endopterygota</taxon>
        <taxon>Diptera</taxon>
        <taxon>Nematocera</taxon>
        <taxon>Psychodoidea</taxon>
        <taxon>Psychodidae</taxon>
        <taxon>Lutzomyia</taxon>
        <taxon>Lutzomyia</taxon>
    </lineage>
</organism>
<dbReference type="InterPro" id="IPR041698">
    <property type="entry name" value="Methyltransf_25"/>
</dbReference>
<reference evidence="5" key="1">
    <citation type="submission" date="2020-05" db="UniProtKB">
        <authorList>
            <consortium name="EnsemblMetazoa"/>
        </authorList>
    </citation>
    <scope>IDENTIFICATION</scope>
    <source>
        <strain evidence="5">Jacobina</strain>
    </source>
</reference>
<dbReference type="CDD" id="cd02440">
    <property type="entry name" value="AdoMet_MTases"/>
    <property type="match status" value="2"/>
</dbReference>
<keyword evidence="2" id="KW-0808">Transferase</keyword>
<dbReference type="GO" id="GO:0032259">
    <property type="term" value="P:methylation"/>
    <property type="evidence" value="ECO:0007669"/>
    <property type="project" value="UniProtKB-KW"/>
</dbReference>
<dbReference type="PANTHER" id="PTHR43861:SF1">
    <property type="entry name" value="TRANS-ACONITATE 2-METHYLTRANSFERASE"/>
    <property type="match status" value="1"/>
</dbReference>
<evidence type="ECO:0000313" key="6">
    <source>
        <dbReference type="Proteomes" id="UP000092461"/>
    </source>
</evidence>
<dbReference type="EnsemblMetazoa" id="LLOJ009590-RA">
    <property type="protein sequence ID" value="LLOJ009590-PA"/>
    <property type="gene ID" value="LLOJ009590"/>
</dbReference>
<dbReference type="InterPro" id="IPR029063">
    <property type="entry name" value="SAM-dependent_MTases_sf"/>
</dbReference>
<keyword evidence="6" id="KW-1185">Reference proteome</keyword>
<dbReference type="InterPro" id="IPR013217">
    <property type="entry name" value="Methyltransf_12"/>
</dbReference>
<evidence type="ECO:0000313" key="5">
    <source>
        <dbReference type="EnsemblMetazoa" id="LLOJ009590-PA"/>
    </source>
</evidence>
<dbReference type="Proteomes" id="UP000092461">
    <property type="component" value="Unassembled WGS sequence"/>
</dbReference>
<dbReference type="VEuPathDB" id="VectorBase:LLOJ009590"/>
<dbReference type="Gene3D" id="3.40.50.150">
    <property type="entry name" value="Vaccinia Virus protein VP39"/>
    <property type="match status" value="2"/>
</dbReference>
<evidence type="ECO:0000256" key="1">
    <source>
        <dbReference type="ARBA" id="ARBA00022603"/>
    </source>
</evidence>
<keyword evidence="1" id="KW-0489">Methyltransferase</keyword>
<evidence type="ECO:0000259" key="4">
    <source>
        <dbReference type="Pfam" id="PF13649"/>
    </source>
</evidence>
<dbReference type="AlphaFoldDB" id="A0A1B0CX54"/>
<feature type="domain" description="Methyltransferase" evidence="4">
    <location>
        <begin position="41"/>
        <end position="139"/>
    </location>
</feature>
<evidence type="ECO:0008006" key="7">
    <source>
        <dbReference type="Google" id="ProtNLM"/>
    </source>
</evidence>
<dbReference type="VEuPathDB" id="VectorBase:LLONM1_009358"/>
<dbReference type="GO" id="GO:0008168">
    <property type="term" value="F:methyltransferase activity"/>
    <property type="evidence" value="ECO:0007669"/>
    <property type="project" value="UniProtKB-KW"/>
</dbReference>
<proteinExistence type="predicted"/>
<evidence type="ECO:0000256" key="2">
    <source>
        <dbReference type="ARBA" id="ARBA00022679"/>
    </source>
</evidence>